<dbReference type="SUPFAM" id="SSF50978">
    <property type="entry name" value="WD40 repeat-like"/>
    <property type="match status" value="1"/>
</dbReference>
<dbReference type="Gene3D" id="2.130.10.10">
    <property type="entry name" value="YVTN repeat-like/Quinoprotein amine dehydrogenase"/>
    <property type="match status" value="1"/>
</dbReference>
<feature type="repeat" description="WD" evidence="4">
    <location>
        <begin position="187"/>
        <end position="221"/>
    </location>
</feature>
<dbReference type="PANTHER" id="PTHR22889:SF0">
    <property type="entry name" value="WD REPEAT-CONTAINING PROTEIN 89"/>
    <property type="match status" value="1"/>
</dbReference>
<dbReference type="Proteomes" id="UP001431783">
    <property type="component" value="Unassembled WGS sequence"/>
</dbReference>
<evidence type="ECO:0000313" key="5">
    <source>
        <dbReference type="EMBL" id="KAK9891179.1"/>
    </source>
</evidence>
<keyword evidence="3" id="KW-0677">Repeat</keyword>
<evidence type="ECO:0000256" key="2">
    <source>
        <dbReference type="ARBA" id="ARBA00022574"/>
    </source>
</evidence>
<gene>
    <name evidence="5" type="ORF">WA026_013495</name>
</gene>
<dbReference type="InterPro" id="IPR036322">
    <property type="entry name" value="WD40_repeat_dom_sf"/>
</dbReference>
<name>A0AAW1VG67_9CUCU</name>
<protein>
    <recommendedName>
        <fullName evidence="1">WD repeat-containing protein 89</fullName>
    </recommendedName>
</protein>
<proteinExistence type="predicted"/>
<keyword evidence="6" id="KW-1185">Reference proteome</keyword>
<keyword evidence="2 4" id="KW-0853">WD repeat</keyword>
<dbReference type="InterPro" id="IPR039328">
    <property type="entry name" value="WDR89"/>
</dbReference>
<comment type="caution">
    <text evidence="5">The sequence shown here is derived from an EMBL/GenBank/DDBJ whole genome shotgun (WGS) entry which is preliminary data.</text>
</comment>
<dbReference type="PANTHER" id="PTHR22889">
    <property type="entry name" value="WD REPEAT-CONTAINING PROTEIN 89"/>
    <property type="match status" value="1"/>
</dbReference>
<reference evidence="5 6" key="1">
    <citation type="submission" date="2023-03" db="EMBL/GenBank/DDBJ databases">
        <title>Genome insight into feeding habits of ladybird beetles.</title>
        <authorList>
            <person name="Li H.-S."/>
            <person name="Huang Y.-H."/>
            <person name="Pang H."/>
        </authorList>
    </citation>
    <scope>NUCLEOTIDE SEQUENCE [LARGE SCALE GENOMIC DNA]</scope>
    <source>
        <strain evidence="5">SYSU_2023b</strain>
        <tissue evidence="5">Whole body</tissue>
    </source>
</reference>
<dbReference type="EMBL" id="JARQZJ010000127">
    <property type="protein sequence ID" value="KAK9891179.1"/>
    <property type="molecule type" value="Genomic_DNA"/>
</dbReference>
<dbReference type="AlphaFoldDB" id="A0AAW1VG67"/>
<evidence type="ECO:0000256" key="3">
    <source>
        <dbReference type="ARBA" id="ARBA00022737"/>
    </source>
</evidence>
<dbReference type="Pfam" id="PF00400">
    <property type="entry name" value="WD40"/>
    <property type="match status" value="1"/>
</dbReference>
<dbReference type="SMART" id="SM00320">
    <property type="entry name" value="WD40"/>
    <property type="match status" value="4"/>
</dbReference>
<evidence type="ECO:0000313" key="6">
    <source>
        <dbReference type="Proteomes" id="UP001431783"/>
    </source>
</evidence>
<sequence>MQDLCLNLPVDFEGNDSVSEDEQSDHDVDEDCCKEFADASNICEVLIGEGTYILNVAATRTTYPKVGISTSNNIVQVFNLQDDFQDCITLNNNLNKTIDIKFCDNNENLLWTGTNNGICLWDLRIPDKVVSKFTDTTDEKDDKDRKINSFDISSCGRLLSAGTDTYEGDAFLLFWDIRNLKLAGAFWESHTDDITQVKFHPSNRNKMLSASTDGLINIYDLTQTCEDDALIDSLNTESSIEKTTWREFGNRDVISCITHTADVQLWRSEDVQPYCSFSRSDLARHLRRTSENYIYVVDIHVSEECAIILAGSNADHGKCARGLKLQNTTLKPNFSLGTNQQRLRCSWFNENNNLLLTGGEKGFLTAWKLTKEIV</sequence>
<organism evidence="5 6">
    <name type="scientific">Henosepilachna vigintioctopunctata</name>
    <dbReference type="NCBI Taxonomy" id="420089"/>
    <lineage>
        <taxon>Eukaryota</taxon>
        <taxon>Metazoa</taxon>
        <taxon>Ecdysozoa</taxon>
        <taxon>Arthropoda</taxon>
        <taxon>Hexapoda</taxon>
        <taxon>Insecta</taxon>
        <taxon>Pterygota</taxon>
        <taxon>Neoptera</taxon>
        <taxon>Endopterygota</taxon>
        <taxon>Coleoptera</taxon>
        <taxon>Polyphaga</taxon>
        <taxon>Cucujiformia</taxon>
        <taxon>Coccinelloidea</taxon>
        <taxon>Coccinellidae</taxon>
        <taxon>Epilachninae</taxon>
        <taxon>Epilachnini</taxon>
        <taxon>Henosepilachna</taxon>
    </lineage>
</organism>
<dbReference type="InterPro" id="IPR001680">
    <property type="entry name" value="WD40_rpt"/>
</dbReference>
<accession>A0AAW1VG67</accession>
<dbReference type="InterPro" id="IPR015943">
    <property type="entry name" value="WD40/YVTN_repeat-like_dom_sf"/>
</dbReference>
<evidence type="ECO:0000256" key="4">
    <source>
        <dbReference type="PROSITE-ProRule" id="PRU00221"/>
    </source>
</evidence>
<evidence type="ECO:0000256" key="1">
    <source>
        <dbReference type="ARBA" id="ARBA00021125"/>
    </source>
</evidence>
<dbReference type="PROSITE" id="PS50082">
    <property type="entry name" value="WD_REPEATS_2"/>
    <property type="match status" value="1"/>
</dbReference>